<dbReference type="CDD" id="cd01449">
    <property type="entry name" value="TST_Repeat_2"/>
    <property type="match status" value="1"/>
</dbReference>
<dbReference type="PANTHER" id="PTHR11364">
    <property type="entry name" value="THIOSULFATE SULFERTANSFERASE"/>
    <property type="match status" value="1"/>
</dbReference>
<keyword evidence="2" id="KW-0677">Repeat</keyword>
<dbReference type="AlphaFoldDB" id="A0A1H9PXB0"/>
<name>A0A1H9PXB0_9CORY</name>
<evidence type="ECO:0000313" key="5">
    <source>
        <dbReference type="Proteomes" id="UP000198929"/>
    </source>
</evidence>
<dbReference type="RefSeq" id="WP_092255571.1">
    <property type="nucleotide sequence ID" value="NZ_CP047199.1"/>
</dbReference>
<feature type="domain" description="Rhodanese" evidence="3">
    <location>
        <begin position="61"/>
        <end position="121"/>
    </location>
</feature>
<dbReference type="Proteomes" id="UP000198929">
    <property type="component" value="Unassembled WGS sequence"/>
</dbReference>
<dbReference type="InterPro" id="IPR036873">
    <property type="entry name" value="Rhodanese-like_dom_sf"/>
</dbReference>
<reference evidence="5" key="1">
    <citation type="submission" date="2016-10" db="EMBL/GenBank/DDBJ databases">
        <authorList>
            <person name="Varghese N."/>
            <person name="Submissions S."/>
        </authorList>
    </citation>
    <scope>NUCLEOTIDE SEQUENCE [LARGE SCALE GENOMIC DNA]</scope>
    <source>
        <strain evidence="5">DSM 20524</strain>
    </source>
</reference>
<dbReference type="SMART" id="SM00450">
    <property type="entry name" value="RHOD"/>
    <property type="match status" value="2"/>
</dbReference>
<evidence type="ECO:0000259" key="3">
    <source>
        <dbReference type="PROSITE" id="PS50206"/>
    </source>
</evidence>
<proteinExistence type="predicted"/>
<keyword evidence="1 4" id="KW-0808">Transferase</keyword>
<dbReference type="InterPro" id="IPR045078">
    <property type="entry name" value="TST/MPST-like"/>
</dbReference>
<dbReference type="EMBL" id="FOGQ01000001">
    <property type="protein sequence ID" value="SER52475.1"/>
    <property type="molecule type" value="Genomic_DNA"/>
</dbReference>
<organism evidence="4 5">
    <name type="scientific">Corynebacterium cystitidis DSM 20524</name>
    <dbReference type="NCBI Taxonomy" id="1121357"/>
    <lineage>
        <taxon>Bacteria</taxon>
        <taxon>Bacillati</taxon>
        <taxon>Actinomycetota</taxon>
        <taxon>Actinomycetes</taxon>
        <taxon>Mycobacteriales</taxon>
        <taxon>Corynebacteriaceae</taxon>
        <taxon>Corynebacterium</taxon>
    </lineage>
</organism>
<evidence type="ECO:0000256" key="1">
    <source>
        <dbReference type="ARBA" id="ARBA00022679"/>
    </source>
</evidence>
<dbReference type="GO" id="GO:0004792">
    <property type="term" value="F:thiosulfate-cyanide sulfurtransferase activity"/>
    <property type="evidence" value="ECO:0007669"/>
    <property type="project" value="TreeGrafter"/>
</dbReference>
<feature type="domain" description="Rhodanese" evidence="3">
    <location>
        <begin position="148"/>
        <end position="253"/>
    </location>
</feature>
<gene>
    <name evidence="4" type="ORF">SAMN05661109_00485</name>
</gene>
<dbReference type="CDD" id="cd01448">
    <property type="entry name" value="TST_Repeat_1"/>
    <property type="match status" value="1"/>
</dbReference>
<keyword evidence="4" id="KW-0670">Pyruvate</keyword>
<dbReference type="Pfam" id="PF00581">
    <property type="entry name" value="Rhodanese"/>
    <property type="match status" value="2"/>
</dbReference>
<dbReference type="PANTHER" id="PTHR11364:SF27">
    <property type="entry name" value="SULFURTRANSFERASE"/>
    <property type="match status" value="1"/>
</dbReference>
<evidence type="ECO:0000313" key="4">
    <source>
        <dbReference type="EMBL" id="SER52475.1"/>
    </source>
</evidence>
<dbReference type="STRING" id="1121357.SAMN05661109_00485"/>
<dbReference type="Gene3D" id="3.40.250.10">
    <property type="entry name" value="Rhodanese-like domain"/>
    <property type="match status" value="2"/>
</dbReference>
<sequence>MELLITPDQLRFLRERAAVVVFHASMGPNPPTQVMCGAYVADLEGDFSDASDPLPHTVPHQIQEVFASYGVSEDTPVVVYDSDGATAARIWWLARVAGVRDVALLDGGLNAWVSAGGELCAPQDKPATPGSFLSSPTWSLLVDADEVERTDRTVVDARSHDRFTGVVEEPRPGLRCGHIPGSRNVPYTEVYNPDGTFKTPEELAKLFPDDHLVFSCGSGVTACVDAFAATLAGRKDLVVYEGSWSQWGRPDSGREIATKATR</sequence>
<protein>
    <submittedName>
        <fullName evidence="4">Thiosulfate/3-mercaptopyruvate sulfurtransferase</fullName>
    </submittedName>
</protein>
<dbReference type="PROSITE" id="PS50206">
    <property type="entry name" value="RHODANESE_3"/>
    <property type="match status" value="2"/>
</dbReference>
<accession>A0A1H9PXB0</accession>
<keyword evidence="5" id="KW-1185">Reference proteome</keyword>
<evidence type="ECO:0000256" key="2">
    <source>
        <dbReference type="ARBA" id="ARBA00022737"/>
    </source>
</evidence>
<dbReference type="SUPFAM" id="SSF52821">
    <property type="entry name" value="Rhodanese/Cell cycle control phosphatase"/>
    <property type="match status" value="2"/>
</dbReference>
<dbReference type="InterPro" id="IPR001763">
    <property type="entry name" value="Rhodanese-like_dom"/>
</dbReference>